<feature type="transmembrane region" description="Helical" evidence="2">
    <location>
        <begin position="73"/>
        <end position="94"/>
    </location>
</feature>
<feature type="transmembrane region" description="Helical" evidence="2">
    <location>
        <begin position="159"/>
        <end position="177"/>
    </location>
</feature>
<dbReference type="EMBL" id="JAGQHR010000493">
    <property type="protein sequence ID" value="MCA9728848.1"/>
    <property type="molecule type" value="Genomic_DNA"/>
</dbReference>
<dbReference type="Proteomes" id="UP000697710">
    <property type="component" value="Unassembled WGS sequence"/>
</dbReference>
<sequence>MSGNTTLLHPQAKRAPSGGSTLLPPHLLDQVRGRVRVLALVLLIAFAFDPVSYLIVLITGLTAGKGLPEDLAVHLRFDGASFAVAVLSFVLWWIARRSSVKASTLLGLGLAYEILVCFVISVQTYSWVYLEDHVITRLTWVIGVIVLFPLVLPAPPRIILSSSIVSALMSPFGLFLLERSGQVDASVDNYVEATVSPVFAVLFAWLGARVIYRLGREAAEAHELGSYQLER</sequence>
<feature type="transmembrane region" description="Helical" evidence="2">
    <location>
        <begin position="106"/>
        <end position="128"/>
    </location>
</feature>
<keyword evidence="2" id="KW-1133">Transmembrane helix</keyword>
<proteinExistence type="predicted"/>
<feature type="transmembrane region" description="Helical" evidence="2">
    <location>
        <begin position="189"/>
        <end position="208"/>
    </location>
</feature>
<comment type="caution">
    <text evidence="3">The sequence shown here is derived from an EMBL/GenBank/DDBJ whole genome shotgun (WGS) entry which is preliminary data.</text>
</comment>
<keyword evidence="2" id="KW-0472">Membrane</keyword>
<feature type="region of interest" description="Disordered" evidence="1">
    <location>
        <begin position="1"/>
        <end position="20"/>
    </location>
</feature>
<feature type="transmembrane region" description="Helical" evidence="2">
    <location>
        <begin position="134"/>
        <end position="152"/>
    </location>
</feature>
<evidence type="ECO:0000313" key="3">
    <source>
        <dbReference type="EMBL" id="MCA9728848.1"/>
    </source>
</evidence>
<dbReference type="AlphaFoldDB" id="A0A956RQ40"/>
<evidence type="ECO:0000256" key="1">
    <source>
        <dbReference type="SAM" id="MobiDB-lite"/>
    </source>
</evidence>
<feature type="non-terminal residue" evidence="3">
    <location>
        <position position="231"/>
    </location>
</feature>
<reference evidence="3" key="2">
    <citation type="journal article" date="2021" name="Microbiome">
        <title>Successional dynamics and alternative stable states in a saline activated sludge microbial community over 9 years.</title>
        <authorList>
            <person name="Wang Y."/>
            <person name="Ye J."/>
            <person name="Ju F."/>
            <person name="Liu L."/>
            <person name="Boyd J.A."/>
            <person name="Deng Y."/>
            <person name="Parks D.H."/>
            <person name="Jiang X."/>
            <person name="Yin X."/>
            <person name="Woodcroft B.J."/>
            <person name="Tyson G.W."/>
            <person name="Hugenholtz P."/>
            <person name="Polz M.F."/>
            <person name="Zhang T."/>
        </authorList>
    </citation>
    <scope>NUCLEOTIDE SEQUENCE</scope>
    <source>
        <strain evidence="3">HKST-UBA01</strain>
    </source>
</reference>
<organism evidence="3 4">
    <name type="scientific">Eiseniibacteriota bacterium</name>
    <dbReference type="NCBI Taxonomy" id="2212470"/>
    <lineage>
        <taxon>Bacteria</taxon>
        <taxon>Candidatus Eiseniibacteriota</taxon>
    </lineage>
</organism>
<evidence type="ECO:0000313" key="4">
    <source>
        <dbReference type="Proteomes" id="UP000697710"/>
    </source>
</evidence>
<name>A0A956RQ40_UNCEI</name>
<reference evidence="3" key="1">
    <citation type="submission" date="2020-04" db="EMBL/GenBank/DDBJ databases">
        <authorList>
            <person name="Zhang T."/>
        </authorList>
    </citation>
    <scope>NUCLEOTIDE SEQUENCE</scope>
    <source>
        <strain evidence="3">HKST-UBA01</strain>
    </source>
</reference>
<feature type="transmembrane region" description="Helical" evidence="2">
    <location>
        <begin position="37"/>
        <end position="61"/>
    </location>
</feature>
<accession>A0A956RQ40</accession>
<keyword evidence="2" id="KW-0812">Transmembrane</keyword>
<protein>
    <submittedName>
        <fullName evidence="3">Uncharacterized protein</fullName>
    </submittedName>
</protein>
<evidence type="ECO:0000256" key="2">
    <source>
        <dbReference type="SAM" id="Phobius"/>
    </source>
</evidence>
<gene>
    <name evidence="3" type="ORF">KC729_14250</name>
</gene>